<dbReference type="RefSeq" id="WP_075692004.1">
    <property type="nucleotide sequence ID" value="NZ_CP009248.1"/>
</dbReference>
<keyword evidence="2" id="KW-1185">Reference proteome</keyword>
<sequence>MFAVHARYRGRDRRRAELVAASAAALTGLDGVGEVRVAGVEELTAAPETPVGVTTLVLALLAAGDWAVGVGVAPAAGAAAAADAAAGALGPGGRPGLVRVRVRGDDPAAADAAADVAAAFTLLQHVISRRSAQGREATGLMRAGLTQVEAAAELGVSKQAVNQRLAAAGWAAEEAGWALAVHLLERAAALG</sequence>
<dbReference type="AlphaFoldDB" id="A0A1L7CY54"/>
<dbReference type="GO" id="GO:0003677">
    <property type="term" value="F:DNA binding"/>
    <property type="evidence" value="ECO:0007669"/>
    <property type="project" value="UniProtKB-KW"/>
</dbReference>
<dbReference type="EMBL" id="CP009248">
    <property type="protein sequence ID" value="APT90764.1"/>
    <property type="molecule type" value="Genomic_DNA"/>
</dbReference>
<proteinExistence type="predicted"/>
<reference evidence="1 2" key="1">
    <citation type="submission" date="2014-08" db="EMBL/GenBank/DDBJ databases">
        <title>Complete genome sequence of Corynebacterium sphenisci CECT 5990(T) (=DSM 44792(T)), isolated from healthy wild penguins.</title>
        <authorList>
            <person name="Ruckert C."/>
            <person name="Albersmeier A."/>
            <person name="Winkler A."/>
            <person name="Kalinowski J."/>
        </authorList>
    </citation>
    <scope>NUCLEOTIDE SEQUENCE [LARGE SCALE GENOMIC DNA]</scope>
    <source>
        <strain evidence="1 2">DSM 44792</strain>
    </source>
</reference>
<evidence type="ECO:0000313" key="2">
    <source>
        <dbReference type="Proteomes" id="UP000185469"/>
    </source>
</evidence>
<protein>
    <submittedName>
        <fullName evidence="1">DNA-binding protein</fullName>
    </submittedName>
</protein>
<dbReference type="KEGG" id="csph:CSPHI_06570"/>
<gene>
    <name evidence="1" type="ORF">CSPHI_06570</name>
</gene>
<evidence type="ECO:0000313" key="1">
    <source>
        <dbReference type="EMBL" id="APT90764.1"/>
    </source>
</evidence>
<name>A0A1L7CY54_9CORY</name>
<dbReference type="STRING" id="1437874.CSPHI_06570"/>
<dbReference type="OrthoDB" id="5184241at2"/>
<dbReference type="Proteomes" id="UP000185469">
    <property type="component" value="Chromosome"/>
</dbReference>
<accession>A0A1L7CY54</accession>
<organism evidence="1 2">
    <name type="scientific">Corynebacterium sphenisci DSM 44792</name>
    <dbReference type="NCBI Taxonomy" id="1437874"/>
    <lineage>
        <taxon>Bacteria</taxon>
        <taxon>Bacillati</taxon>
        <taxon>Actinomycetota</taxon>
        <taxon>Actinomycetes</taxon>
        <taxon>Mycobacteriales</taxon>
        <taxon>Corynebacteriaceae</taxon>
        <taxon>Corynebacterium</taxon>
    </lineage>
</organism>
<keyword evidence="1" id="KW-0238">DNA-binding</keyword>